<protein>
    <submittedName>
        <fullName evidence="1">Uncharacterized protein</fullName>
    </submittedName>
</protein>
<keyword evidence="2" id="KW-1185">Reference proteome</keyword>
<accession>A0ACB8SVF9</accession>
<dbReference type="Proteomes" id="UP000814140">
    <property type="component" value="Unassembled WGS sequence"/>
</dbReference>
<evidence type="ECO:0000313" key="2">
    <source>
        <dbReference type="Proteomes" id="UP000814140"/>
    </source>
</evidence>
<sequence>MGDTPIDIVILIGVLLTGILYGIHLVTFGKVVRVLLSKKRSRKSRRLHFLAATLLLLIVGTGYIALSFRHVLDAFVWYKGPGGPIGQLSHVANKVFNGMTILYIVQTSLGDAMLIYRCFVVYHRSWKVVILPSMLVVAGTVLGGFQVHTALGIQELALLSSSRLIPFTTSALGMTLAINLITTSLIVGKIWLIQRRSFLSFGSDCRVGRGRPLTRAIIIVIESGAIYTTAVILFFVLDLCSSNLQYPVAQCIVQIIGIAFNLIIIRVDQGKTTETIVTLLPETSNKRSGAPVQYNPRLSSRRPSVYSPDSLVSLPEHVHTFGRPIFSAGIDSSSTIMDISPGKHGRIASKDTV</sequence>
<reference evidence="1" key="2">
    <citation type="journal article" date="2022" name="New Phytol.">
        <title>Evolutionary transition to the ectomycorrhizal habit in the genomes of a hyperdiverse lineage of mushroom-forming fungi.</title>
        <authorList>
            <person name="Looney B."/>
            <person name="Miyauchi S."/>
            <person name="Morin E."/>
            <person name="Drula E."/>
            <person name="Courty P.E."/>
            <person name="Kohler A."/>
            <person name="Kuo A."/>
            <person name="LaButti K."/>
            <person name="Pangilinan J."/>
            <person name="Lipzen A."/>
            <person name="Riley R."/>
            <person name="Andreopoulos W."/>
            <person name="He G."/>
            <person name="Johnson J."/>
            <person name="Nolan M."/>
            <person name="Tritt A."/>
            <person name="Barry K.W."/>
            <person name="Grigoriev I.V."/>
            <person name="Nagy L.G."/>
            <person name="Hibbett D."/>
            <person name="Henrissat B."/>
            <person name="Matheny P.B."/>
            <person name="Labbe J."/>
            <person name="Martin F.M."/>
        </authorList>
    </citation>
    <scope>NUCLEOTIDE SEQUENCE</scope>
    <source>
        <strain evidence="1">HHB10654</strain>
    </source>
</reference>
<comment type="caution">
    <text evidence="1">The sequence shown here is derived from an EMBL/GenBank/DDBJ whole genome shotgun (WGS) entry which is preliminary data.</text>
</comment>
<name>A0ACB8SVF9_9AGAM</name>
<reference evidence="1" key="1">
    <citation type="submission" date="2021-03" db="EMBL/GenBank/DDBJ databases">
        <authorList>
            <consortium name="DOE Joint Genome Institute"/>
            <person name="Ahrendt S."/>
            <person name="Looney B.P."/>
            <person name="Miyauchi S."/>
            <person name="Morin E."/>
            <person name="Drula E."/>
            <person name="Courty P.E."/>
            <person name="Chicoki N."/>
            <person name="Fauchery L."/>
            <person name="Kohler A."/>
            <person name="Kuo A."/>
            <person name="Labutti K."/>
            <person name="Pangilinan J."/>
            <person name="Lipzen A."/>
            <person name="Riley R."/>
            <person name="Andreopoulos W."/>
            <person name="He G."/>
            <person name="Johnson J."/>
            <person name="Barry K.W."/>
            <person name="Grigoriev I.V."/>
            <person name="Nagy L."/>
            <person name="Hibbett D."/>
            <person name="Henrissat B."/>
            <person name="Matheny P.B."/>
            <person name="Labbe J."/>
            <person name="Martin F."/>
        </authorList>
    </citation>
    <scope>NUCLEOTIDE SEQUENCE</scope>
    <source>
        <strain evidence="1">HHB10654</strain>
    </source>
</reference>
<organism evidence="1 2">
    <name type="scientific">Artomyces pyxidatus</name>
    <dbReference type="NCBI Taxonomy" id="48021"/>
    <lineage>
        <taxon>Eukaryota</taxon>
        <taxon>Fungi</taxon>
        <taxon>Dikarya</taxon>
        <taxon>Basidiomycota</taxon>
        <taxon>Agaricomycotina</taxon>
        <taxon>Agaricomycetes</taxon>
        <taxon>Russulales</taxon>
        <taxon>Auriscalpiaceae</taxon>
        <taxon>Artomyces</taxon>
    </lineage>
</organism>
<evidence type="ECO:0000313" key="1">
    <source>
        <dbReference type="EMBL" id="KAI0060440.1"/>
    </source>
</evidence>
<gene>
    <name evidence="1" type="ORF">BV25DRAFT_1917787</name>
</gene>
<proteinExistence type="predicted"/>
<dbReference type="EMBL" id="MU277219">
    <property type="protein sequence ID" value="KAI0060440.1"/>
    <property type="molecule type" value="Genomic_DNA"/>
</dbReference>